<name>A0A385EFL4_9CAUD</name>
<evidence type="ECO:0000313" key="1">
    <source>
        <dbReference type="EMBL" id="AXQ69061.1"/>
    </source>
</evidence>
<sequence>MLKIWRERVETAKQRLSINVLVGRGFLCVLEREPSGMAIGPTEDDKGWRLVAMNPWFTGCVKWAKADAEQVAAHWNANLTGDAALYCVVKVMHYRAVLEEMVTKGEEMIAFMEDRYKAA</sequence>
<dbReference type="Proteomes" id="UP000259421">
    <property type="component" value="Segment"/>
</dbReference>
<organism evidence="2 3">
    <name type="scientific">Caulobacter phage CcrBL9</name>
    <dbReference type="NCBI Taxonomy" id="2283270"/>
    <lineage>
        <taxon>Viruses</taxon>
        <taxon>Duplodnaviria</taxon>
        <taxon>Heunggongvirae</taxon>
        <taxon>Uroviricota</taxon>
        <taxon>Caudoviricetes</taxon>
        <taxon>Jeanschmidtviridae</taxon>
        <taxon>Bertelyvirus</taxon>
        <taxon>Bertelyvirus BL9</taxon>
    </lineage>
</organism>
<evidence type="ECO:0000313" key="2">
    <source>
        <dbReference type="EMBL" id="AXQ69577.1"/>
    </source>
</evidence>
<dbReference type="EMBL" id="MH588546">
    <property type="protein sequence ID" value="AXQ69061.1"/>
    <property type="molecule type" value="Genomic_DNA"/>
</dbReference>
<evidence type="ECO:0000313" key="3">
    <source>
        <dbReference type="Proteomes" id="UP000259421"/>
    </source>
</evidence>
<protein>
    <submittedName>
        <fullName evidence="2">Uncharacterized protein</fullName>
    </submittedName>
</protein>
<keyword evidence="3" id="KW-1185">Reference proteome</keyword>
<proteinExistence type="predicted"/>
<reference evidence="2" key="2">
    <citation type="submission" date="2018-07" db="EMBL/GenBank/DDBJ databases">
        <authorList>
            <person name="Quirk P.G."/>
            <person name="Krulwich T.A."/>
        </authorList>
    </citation>
    <scope>NUCLEOTIDE SEQUENCE</scope>
</reference>
<accession>A0A385EFL4</accession>
<reference evidence="3" key="1">
    <citation type="submission" date="2018-07" db="EMBL/GenBank/DDBJ databases">
        <title>Giant CbK-like Caulobacter bacteriophages have genetically divergent genomes.</title>
        <authorList>
            <person name="Wilson K.M."/>
            <person name="Ely B."/>
        </authorList>
    </citation>
    <scope>NUCLEOTIDE SEQUENCE [LARGE SCALE GENOMIC DNA]</scope>
</reference>
<reference evidence="2 3" key="3">
    <citation type="submission" date="2018-09" db="EMBL/GenBank/DDBJ databases">
        <title>Giant CbK-like Caulobacter bacteriophages have genetically divergent genomes.</title>
        <authorList>
            <person name="Wilson K."/>
            <person name="Ely B."/>
        </authorList>
    </citation>
    <scope>NUCLEOTIDE SEQUENCE [LARGE SCALE GENOMIC DNA]</scope>
</reference>
<gene>
    <name evidence="1" type="ORF">CcrBL9_gp037</name>
    <name evidence="2" type="ORF">CcrBL9_gp553</name>
</gene>
<dbReference type="EMBL" id="MH588546">
    <property type="protein sequence ID" value="AXQ69577.1"/>
    <property type="molecule type" value="Genomic_DNA"/>
</dbReference>